<reference evidence="1 2" key="1">
    <citation type="journal article" date="2018" name="Mol. Biol. Evol.">
        <title>Broad Genomic Sampling Reveals a Smut Pathogenic Ancestry of the Fungal Clade Ustilaginomycotina.</title>
        <authorList>
            <person name="Kijpornyongpan T."/>
            <person name="Mondo S.J."/>
            <person name="Barry K."/>
            <person name="Sandor L."/>
            <person name="Lee J."/>
            <person name="Lipzen A."/>
            <person name="Pangilinan J."/>
            <person name="LaButti K."/>
            <person name="Hainaut M."/>
            <person name="Henrissat B."/>
            <person name="Grigoriev I.V."/>
            <person name="Spatafora J.W."/>
            <person name="Aime M.C."/>
        </authorList>
    </citation>
    <scope>NUCLEOTIDE SEQUENCE [LARGE SCALE GENOMIC DNA]</scope>
    <source>
        <strain evidence="1 2">SA 807</strain>
    </source>
</reference>
<gene>
    <name evidence="1" type="ORF">IE53DRAFT_367940</name>
</gene>
<proteinExistence type="predicted"/>
<organism evidence="1 2">
    <name type="scientific">Violaceomyces palustris</name>
    <dbReference type="NCBI Taxonomy" id="1673888"/>
    <lineage>
        <taxon>Eukaryota</taxon>
        <taxon>Fungi</taxon>
        <taxon>Dikarya</taxon>
        <taxon>Basidiomycota</taxon>
        <taxon>Ustilaginomycotina</taxon>
        <taxon>Ustilaginomycetes</taxon>
        <taxon>Violaceomycetales</taxon>
        <taxon>Violaceomycetaceae</taxon>
        <taxon>Violaceomyces</taxon>
    </lineage>
</organism>
<dbReference type="EMBL" id="KZ819832">
    <property type="protein sequence ID" value="PWN51582.1"/>
    <property type="molecule type" value="Genomic_DNA"/>
</dbReference>
<evidence type="ECO:0000313" key="1">
    <source>
        <dbReference type="EMBL" id="PWN51582.1"/>
    </source>
</evidence>
<evidence type="ECO:0000313" key="2">
    <source>
        <dbReference type="Proteomes" id="UP000245626"/>
    </source>
</evidence>
<name>A0ACD0P0N1_9BASI</name>
<keyword evidence="2" id="KW-1185">Reference proteome</keyword>
<dbReference type="Proteomes" id="UP000245626">
    <property type="component" value="Unassembled WGS sequence"/>
</dbReference>
<accession>A0ACD0P0N1</accession>
<sequence length="279" mass="31947">MSNQPEGIGSSNLEQTDEQRALEAIESNLTTPTDRNPRKRSSRETFNRPTKDETDHQREEEEDGEIQPTRSRKAAKREEEQKSNLRLERLRAALDKFLELIDHRASSSNFAKSLPRMKAEVVESLRVQLVEELKGAIKEQNEQLLEEYELGPKLAELQQLADEADQRLARGFKLGSEELKDVWRPDLDIETAISAKAIPAQRERIRKLELELEKVRTANSQAHAELEEILKQDSEKRSEAKEALDSLEQTVQALETSPEMEKELNEVMDLLLKDLGARA</sequence>
<protein>
    <submittedName>
        <fullName evidence="1">Uncharacterized protein</fullName>
    </submittedName>
</protein>